<evidence type="ECO:0000313" key="2">
    <source>
        <dbReference type="Proteomes" id="UP000501408"/>
    </source>
</evidence>
<dbReference type="Pfam" id="PF06185">
    <property type="entry name" value="YecM"/>
    <property type="match status" value="1"/>
</dbReference>
<dbReference type="InterPro" id="IPR029068">
    <property type="entry name" value="Glyas_Bleomycin-R_OHBP_Dase"/>
</dbReference>
<dbReference type="Gene3D" id="3.10.180.10">
    <property type="entry name" value="2,3-Dihydroxybiphenyl 1,2-Dioxygenase, domain 1"/>
    <property type="match status" value="1"/>
</dbReference>
<evidence type="ECO:0000313" key="1">
    <source>
        <dbReference type="EMBL" id="QIR05786.1"/>
    </source>
</evidence>
<keyword evidence="2" id="KW-1185">Reference proteome</keyword>
<dbReference type="PANTHER" id="PTHR37519">
    <property type="match status" value="1"/>
</dbReference>
<dbReference type="PANTHER" id="PTHR37519:SF1">
    <property type="entry name" value="DIHYDROXYBIPHENYL DIOXYGENASE DOMAIN-CONTAINING PROTEIN"/>
    <property type="match status" value="1"/>
</dbReference>
<sequence length="191" mass="21378">MHDATNLTTLMRDKAAFADKINQLLDLLAIDCADLTLDHVAIRTHDIAVTESLAIELASQGKLCSEAIVNGRPIHIYALERALTIGQWQTLWVELPFPNHKRYSRQSWEHVEFVLPCTTADMAGLKQALQRAFPGIFARAEQQHTITVKCSEPCVKGERLPNPTIAFKYQDVCVKFHPFPLAEIIASEASD</sequence>
<accession>A0ABX6K2L0</accession>
<organism evidence="1 2">
    <name type="scientific">Salinivibrio costicola</name>
    <name type="common">Vibrio costicola</name>
    <dbReference type="NCBI Taxonomy" id="51367"/>
    <lineage>
        <taxon>Bacteria</taxon>
        <taxon>Pseudomonadati</taxon>
        <taxon>Pseudomonadota</taxon>
        <taxon>Gammaproteobacteria</taxon>
        <taxon>Vibrionales</taxon>
        <taxon>Vibrionaceae</taxon>
        <taxon>Salinivibrio</taxon>
    </lineage>
</organism>
<protein>
    <recommendedName>
        <fullName evidence="3">VOC family protein</fullName>
    </recommendedName>
</protein>
<dbReference type="InterPro" id="IPR010393">
    <property type="entry name" value="DUF991_YecM-like"/>
</dbReference>
<dbReference type="RefSeq" id="WP_167314185.1">
    <property type="nucleotide sequence ID" value="NZ_CP050266.1"/>
</dbReference>
<evidence type="ECO:0008006" key="3">
    <source>
        <dbReference type="Google" id="ProtNLM"/>
    </source>
</evidence>
<dbReference type="SUPFAM" id="SSF54593">
    <property type="entry name" value="Glyoxalase/Bleomycin resistance protein/Dihydroxybiphenyl dioxygenase"/>
    <property type="match status" value="1"/>
</dbReference>
<name>A0ABX6K2L0_SALCS</name>
<dbReference type="EMBL" id="CP050266">
    <property type="protein sequence ID" value="QIR05786.1"/>
    <property type="molecule type" value="Genomic_DNA"/>
</dbReference>
<dbReference type="Proteomes" id="UP000501408">
    <property type="component" value="Chromosome 1"/>
</dbReference>
<proteinExistence type="predicted"/>
<reference evidence="1 2" key="1">
    <citation type="submission" date="2020-03" db="EMBL/GenBank/DDBJ databases">
        <title>Genome mining reveals the biosynthetic pathways of PHA and ectoines of the halophilic strain Salinivibrio costicola M318 isolated from fermented shrimp paste.</title>
        <authorList>
            <person name="Doan T.V."/>
            <person name="Tran L.T."/>
            <person name="Trieu T.A."/>
            <person name="Nguyen Q.V."/>
            <person name="Quach T.N."/>
            <person name="Phi T.Q."/>
            <person name="Kumar S."/>
        </authorList>
    </citation>
    <scope>NUCLEOTIDE SEQUENCE [LARGE SCALE GENOMIC DNA]</scope>
    <source>
        <strain evidence="1 2">M318</strain>
    </source>
</reference>
<gene>
    <name evidence="1" type="ORF">HBA18_05020</name>
</gene>